<dbReference type="AlphaFoldDB" id="X1CY05"/>
<name>X1CY05_9ZZZZ</name>
<evidence type="ECO:0000313" key="1">
    <source>
        <dbReference type="EMBL" id="GAG89101.1"/>
    </source>
</evidence>
<sequence length="45" mass="4692">MLLLGSGVGGVGGINKVGIGRVQIDSPDMGCFLSHLTAMRHHYPV</sequence>
<protein>
    <submittedName>
        <fullName evidence="1">Uncharacterized protein</fullName>
    </submittedName>
</protein>
<gene>
    <name evidence="1" type="ORF">S01H4_27084</name>
</gene>
<comment type="caution">
    <text evidence="1">The sequence shown here is derived from an EMBL/GenBank/DDBJ whole genome shotgun (WGS) entry which is preliminary data.</text>
</comment>
<dbReference type="EMBL" id="BART01013167">
    <property type="protein sequence ID" value="GAG89101.1"/>
    <property type="molecule type" value="Genomic_DNA"/>
</dbReference>
<accession>X1CY05</accession>
<proteinExistence type="predicted"/>
<organism evidence="1">
    <name type="scientific">marine sediment metagenome</name>
    <dbReference type="NCBI Taxonomy" id="412755"/>
    <lineage>
        <taxon>unclassified sequences</taxon>
        <taxon>metagenomes</taxon>
        <taxon>ecological metagenomes</taxon>
    </lineage>
</organism>
<reference evidence="1" key="1">
    <citation type="journal article" date="2014" name="Front. Microbiol.">
        <title>High frequency of phylogenetically diverse reductive dehalogenase-homologous genes in deep subseafloor sedimentary metagenomes.</title>
        <authorList>
            <person name="Kawai M."/>
            <person name="Futagami T."/>
            <person name="Toyoda A."/>
            <person name="Takaki Y."/>
            <person name="Nishi S."/>
            <person name="Hori S."/>
            <person name="Arai W."/>
            <person name="Tsubouchi T."/>
            <person name="Morono Y."/>
            <person name="Uchiyama I."/>
            <person name="Ito T."/>
            <person name="Fujiyama A."/>
            <person name="Inagaki F."/>
            <person name="Takami H."/>
        </authorList>
    </citation>
    <scope>NUCLEOTIDE SEQUENCE</scope>
    <source>
        <strain evidence="1">Expedition CK06-06</strain>
    </source>
</reference>